<feature type="region of interest" description="Disordered" evidence="1">
    <location>
        <begin position="1"/>
        <end position="23"/>
    </location>
</feature>
<dbReference type="InterPro" id="IPR050238">
    <property type="entry name" value="DNA_Rep/Repair_Clamp_Loader"/>
</dbReference>
<dbReference type="Gene3D" id="1.10.8.60">
    <property type="match status" value="1"/>
</dbReference>
<proteinExistence type="predicted"/>
<dbReference type="Gene3D" id="1.20.272.10">
    <property type="match status" value="1"/>
</dbReference>
<accession>A0A7N0V8M3</accession>
<dbReference type="GO" id="GO:0003677">
    <property type="term" value="F:DNA binding"/>
    <property type="evidence" value="ECO:0007669"/>
    <property type="project" value="InterPro"/>
</dbReference>
<evidence type="ECO:0008006" key="4">
    <source>
        <dbReference type="Google" id="ProtNLM"/>
    </source>
</evidence>
<organism evidence="2 3">
    <name type="scientific">Kalanchoe fedtschenkoi</name>
    <name type="common">Lavender scallops</name>
    <name type="synonym">South American air plant</name>
    <dbReference type="NCBI Taxonomy" id="63787"/>
    <lineage>
        <taxon>Eukaryota</taxon>
        <taxon>Viridiplantae</taxon>
        <taxon>Streptophyta</taxon>
        <taxon>Embryophyta</taxon>
        <taxon>Tracheophyta</taxon>
        <taxon>Spermatophyta</taxon>
        <taxon>Magnoliopsida</taxon>
        <taxon>eudicotyledons</taxon>
        <taxon>Gunneridae</taxon>
        <taxon>Pentapetalae</taxon>
        <taxon>Saxifragales</taxon>
        <taxon>Crassulaceae</taxon>
        <taxon>Kalanchoe</taxon>
    </lineage>
</organism>
<dbReference type="GO" id="GO:0003689">
    <property type="term" value="F:DNA clamp loader activity"/>
    <property type="evidence" value="ECO:0007669"/>
    <property type="project" value="TreeGrafter"/>
</dbReference>
<dbReference type="InterPro" id="IPR027417">
    <property type="entry name" value="P-loop_NTPase"/>
</dbReference>
<dbReference type="PANTHER" id="PTHR11669">
    <property type="entry name" value="REPLICATION FACTOR C / DNA POLYMERASE III GAMMA-TAU SUBUNIT"/>
    <property type="match status" value="1"/>
</dbReference>
<dbReference type="AlphaFoldDB" id="A0A7N0V8M3"/>
<dbReference type="Gramene" id="Kaladp0103s0028.1.v1.1">
    <property type="protein sequence ID" value="Kaladp0103s0028.1.v1.1"/>
    <property type="gene ID" value="Kaladp0103s0028.v1.1"/>
</dbReference>
<evidence type="ECO:0000256" key="1">
    <source>
        <dbReference type="SAM" id="MobiDB-lite"/>
    </source>
</evidence>
<keyword evidence="3" id="KW-1185">Reference proteome</keyword>
<reference evidence="2" key="1">
    <citation type="submission" date="2021-01" db="UniProtKB">
        <authorList>
            <consortium name="EnsemblPlants"/>
        </authorList>
    </citation>
    <scope>IDENTIFICATION</scope>
</reference>
<dbReference type="GO" id="GO:0006261">
    <property type="term" value="P:DNA-templated DNA replication"/>
    <property type="evidence" value="ECO:0007669"/>
    <property type="project" value="TreeGrafter"/>
</dbReference>
<dbReference type="Gene3D" id="3.40.50.300">
    <property type="entry name" value="P-loop containing nucleotide triphosphate hydrolases"/>
    <property type="match status" value="1"/>
</dbReference>
<dbReference type="PANTHER" id="PTHR11669:SF52">
    <property type="entry name" value="OS10G0574500 PROTEIN"/>
    <property type="match status" value="1"/>
</dbReference>
<dbReference type="FunFam" id="1.10.8.60:FF:000030">
    <property type="entry name" value="replication factor C subunit 3"/>
    <property type="match status" value="1"/>
</dbReference>
<evidence type="ECO:0000313" key="3">
    <source>
        <dbReference type="Proteomes" id="UP000594263"/>
    </source>
</evidence>
<dbReference type="GO" id="GO:0005634">
    <property type="term" value="C:nucleus"/>
    <property type="evidence" value="ECO:0007669"/>
    <property type="project" value="TreeGrafter"/>
</dbReference>
<dbReference type="Pfam" id="PF21960">
    <property type="entry name" value="RCF1-5-like_lid"/>
    <property type="match status" value="1"/>
</dbReference>
<dbReference type="GO" id="GO:0005663">
    <property type="term" value="C:DNA replication factor C complex"/>
    <property type="evidence" value="ECO:0007669"/>
    <property type="project" value="TreeGrafter"/>
</dbReference>
<name>A0A7N0V8M3_KALFE</name>
<sequence>MPGPAMPRSISDTKLCESGKRHSRSTSLAVLPLAASSSSLTSRSTSAKKAWWRQLFMETTRSPWSRHSDLTEERVLEHNMRTAVLEDTSSPYYKGLLYQQKLVPSPDRGSHTNTNNSFRSFSSIMTVIHNWSCRISKGNDNEDDVPNRQNIAGSTVKKEVMSLKRGSGEGRLADEVNKAEKSDVQGRILRKSGENSRNMVKEKPLRERILQPQLARTTSPTWMDDDRDAVVIDNEIFENWNKVKYVWADKYRPGALKDFICNKCKASTLRNIAANAPVCAHLIFEGPPGVGKTTMIRAFIREATGSDRLQVRETIREFDLKGESIGSIQVNVKESEHHIELNLSELRGYEKNVIVKLIKERHTKCTKSTYVGPGNCKAIVLYEADRLPSDTLLYIRWLLERFKGFSRVFFCCSDISKLQLIKNLCTHVELLPPSNEEIVEVLEFIAKHEGIELSRAMANKMAVSSKNNLRQAIRSFEATWRHKYPFEDDQDIKNGWEENIVSIAKYIMEEQSPRRLYEIRRMLQNLIRHNVAADYLFKTLVNELANLADEHLKPQIEALYNDYRRDGCCVPDHDESTPIRLQEMVKKLHERKKKGHQFMKIEEFIAKFMSMYKISMAAKRPATPSALMLTAES</sequence>
<dbReference type="GO" id="GO:0006281">
    <property type="term" value="P:DNA repair"/>
    <property type="evidence" value="ECO:0007669"/>
    <property type="project" value="TreeGrafter"/>
</dbReference>
<dbReference type="InterPro" id="IPR008921">
    <property type="entry name" value="DNA_pol3_clamp-load_cplx_C"/>
</dbReference>
<evidence type="ECO:0000313" key="2">
    <source>
        <dbReference type="EnsemblPlants" id="Kaladp0103s0028.1.v1.1"/>
    </source>
</evidence>
<dbReference type="Proteomes" id="UP000594263">
    <property type="component" value="Unplaced"/>
</dbReference>
<dbReference type="SUPFAM" id="SSF48019">
    <property type="entry name" value="post-AAA+ oligomerization domain-like"/>
    <property type="match status" value="1"/>
</dbReference>
<protein>
    <recommendedName>
        <fullName evidence="4">Replication factor C subunit 3</fullName>
    </recommendedName>
</protein>
<dbReference type="EnsemblPlants" id="Kaladp0103s0028.1.v1.1">
    <property type="protein sequence ID" value="Kaladp0103s0028.1.v1.1"/>
    <property type="gene ID" value="Kaladp0103s0028.v1.1"/>
</dbReference>
<dbReference type="SUPFAM" id="SSF52540">
    <property type="entry name" value="P-loop containing nucleoside triphosphate hydrolases"/>
    <property type="match status" value="1"/>
</dbReference>